<feature type="transmembrane region" description="Helical" evidence="3">
    <location>
        <begin position="175"/>
        <end position="195"/>
    </location>
</feature>
<comment type="similarity">
    <text evidence="2">Belongs to the EamA transporter family.</text>
</comment>
<keyword evidence="6" id="KW-1185">Reference proteome</keyword>
<comment type="subcellular location">
    <subcellularLocation>
        <location evidence="1">Endomembrane system</location>
        <topology evidence="1">Multi-pass membrane protein</topology>
    </subcellularLocation>
</comment>
<dbReference type="GO" id="GO:0016020">
    <property type="term" value="C:membrane"/>
    <property type="evidence" value="ECO:0007669"/>
    <property type="project" value="InterPro"/>
</dbReference>
<sequence length="296" mass="31582">MGYVLVLLATLAWSFVGVLVKTASPMLDSFAISFGRFFFGVLFLGIYMLVRGRGLRLHLALKWIWIGGAAKAANYLFENAAITLGYSYSNILIPPVQTTAILLFSAWLLRERVSGRGWTAAALRMLGVGLIGWNGMPLEQLGSGGLTMLLLVLGGTGAGLHVISQRRLVGELDSGSMNLSAFAVSALLLAPLPPLQPGWGFVGEMSLAAWAAVLALGLITGLSFVWFAEGLKRVPLAAAALLGNVQALFTMLWSVLFFDEPMTIYVGIGAAVFIGGILWLQLPLFRRPAKPASAQA</sequence>
<dbReference type="InterPro" id="IPR037185">
    <property type="entry name" value="EmrE-like"/>
</dbReference>
<proteinExistence type="inferred from homology"/>
<reference evidence="5 6" key="1">
    <citation type="submission" date="2017-05" db="EMBL/GenBank/DDBJ databases">
        <title>Functional genome analysis of Paenibacillus pasadenensis strain R16: insights on endophytic life style and antifungal activity.</title>
        <authorList>
            <person name="Passera A."/>
            <person name="Marcolungo L."/>
            <person name="Casati P."/>
            <person name="Brasca M."/>
            <person name="Quaglino F."/>
            <person name="Delledonne M."/>
        </authorList>
    </citation>
    <scope>NUCLEOTIDE SEQUENCE [LARGE SCALE GENOMIC DNA]</scope>
    <source>
        <strain evidence="5 6">R16</strain>
    </source>
</reference>
<keyword evidence="3" id="KW-1133">Transmembrane helix</keyword>
<name>A0A2N5NCN8_9BACL</name>
<dbReference type="InterPro" id="IPR000620">
    <property type="entry name" value="EamA_dom"/>
</dbReference>
<evidence type="ECO:0000259" key="4">
    <source>
        <dbReference type="Pfam" id="PF00892"/>
    </source>
</evidence>
<dbReference type="RefSeq" id="WP_101807515.1">
    <property type="nucleotide sequence ID" value="NZ_NFEZ01000001.1"/>
</dbReference>
<feature type="transmembrane region" description="Helical" evidence="3">
    <location>
        <begin position="57"/>
        <end position="77"/>
    </location>
</feature>
<feature type="transmembrane region" description="Helical" evidence="3">
    <location>
        <begin position="30"/>
        <end position="50"/>
    </location>
</feature>
<feature type="transmembrane region" description="Helical" evidence="3">
    <location>
        <begin position="234"/>
        <end position="256"/>
    </location>
</feature>
<feature type="domain" description="EamA" evidence="4">
    <location>
        <begin position="147"/>
        <end position="280"/>
    </location>
</feature>
<keyword evidence="3" id="KW-0812">Transmembrane</keyword>
<protein>
    <submittedName>
        <fullName evidence="5">Permease of the drug/metabolite transporter (DMT) superfamily</fullName>
    </submittedName>
</protein>
<dbReference type="Pfam" id="PF00892">
    <property type="entry name" value="EamA"/>
    <property type="match status" value="2"/>
</dbReference>
<dbReference type="PANTHER" id="PTHR22911">
    <property type="entry name" value="ACYL-MALONYL CONDENSING ENZYME-RELATED"/>
    <property type="match status" value="1"/>
</dbReference>
<gene>
    <name evidence="5" type="ORF">B8V81_0237</name>
</gene>
<organism evidence="5 6">
    <name type="scientific">Paenibacillus pasadenensis</name>
    <dbReference type="NCBI Taxonomy" id="217090"/>
    <lineage>
        <taxon>Bacteria</taxon>
        <taxon>Bacillati</taxon>
        <taxon>Bacillota</taxon>
        <taxon>Bacilli</taxon>
        <taxon>Bacillales</taxon>
        <taxon>Paenibacillaceae</taxon>
        <taxon>Paenibacillus</taxon>
    </lineage>
</organism>
<evidence type="ECO:0000256" key="3">
    <source>
        <dbReference type="SAM" id="Phobius"/>
    </source>
</evidence>
<keyword evidence="3" id="KW-0472">Membrane</keyword>
<dbReference type="Gene3D" id="1.10.3730.20">
    <property type="match status" value="1"/>
</dbReference>
<dbReference type="SUPFAM" id="SSF103481">
    <property type="entry name" value="Multidrug resistance efflux transporter EmrE"/>
    <property type="match status" value="2"/>
</dbReference>
<dbReference type="Proteomes" id="UP000234789">
    <property type="component" value="Unassembled WGS sequence"/>
</dbReference>
<feature type="transmembrane region" description="Helical" evidence="3">
    <location>
        <begin position="89"/>
        <end position="109"/>
    </location>
</feature>
<dbReference type="AlphaFoldDB" id="A0A2N5NCN8"/>
<evidence type="ECO:0000313" key="6">
    <source>
        <dbReference type="Proteomes" id="UP000234789"/>
    </source>
</evidence>
<feature type="transmembrane region" description="Helical" evidence="3">
    <location>
        <begin position="262"/>
        <end position="280"/>
    </location>
</feature>
<dbReference type="PANTHER" id="PTHR22911:SF79">
    <property type="entry name" value="MOBA-LIKE NTP TRANSFERASE DOMAIN-CONTAINING PROTEIN"/>
    <property type="match status" value="1"/>
</dbReference>
<evidence type="ECO:0000256" key="2">
    <source>
        <dbReference type="ARBA" id="ARBA00007362"/>
    </source>
</evidence>
<feature type="transmembrane region" description="Helical" evidence="3">
    <location>
        <begin position="207"/>
        <end position="227"/>
    </location>
</feature>
<feature type="transmembrane region" description="Helical" evidence="3">
    <location>
        <begin position="121"/>
        <end position="138"/>
    </location>
</feature>
<evidence type="ECO:0000256" key="1">
    <source>
        <dbReference type="ARBA" id="ARBA00004127"/>
    </source>
</evidence>
<comment type="caution">
    <text evidence="5">The sequence shown here is derived from an EMBL/GenBank/DDBJ whole genome shotgun (WGS) entry which is preliminary data.</text>
</comment>
<feature type="transmembrane region" description="Helical" evidence="3">
    <location>
        <begin position="144"/>
        <end position="163"/>
    </location>
</feature>
<dbReference type="EMBL" id="NFEZ01000001">
    <property type="protein sequence ID" value="PLT48105.1"/>
    <property type="molecule type" value="Genomic_DNA"/>
</dbReference>
<evidence type="ECO:0000313" key="5">
    <source>
        <dbReference type="EMBL" id="PLT48105.1"/>
    </source>
</evidence>
<feature type="domain" description="EamA" evidence="4">
    <location>
        <begin position="1"/>
        <end position="131"/>
    </location>
</feature>
<accession>A0A2N5NCN8</accession>